<evidence type="ECO:0000313" key="1">
    <source>
        <dbReference type="EMBL" id="QBZ59741.1"/>
    </source>
</evidence>
<sequence>MLTTRTLTRSPQDMLDPHIRAVGFDDESHIMTVVTHCRALWATDPAIEKTNGEGAGEQAAGNAAPNPFQFGSRLQLGEGHYHPPKHQVLSVPFTTSHNEDGTEGEAPAAVCKKWKTHMLLIPTFLATGVTTRATLHEQNDQERDLGIFDKSTAHKFELCYLCRSLTIRLYVEGENSQNNKIAAVMVLGELRRIVVIIMSRTAGMLVNRSGNPFHVFCSQSSVYDHQEVMEIVDRSP</sequence>
<gene>
    <name evidence="1" type="ORF">PoMZ_04704</name>
</gene>
<evidence type="ECO:0000313" key="2">
    <source>
        <dbReference type="Proteomes" id="UP000294847"/>
    </source>
</evidence>
<dbReference type="Proteomes" id="UP000294847">
    <property type="component" value="Chromosome 3"/>
</dbReference>
<organism evidence="1 2">
    <name type="scientific">Pyricularia oryzae</name>
    <name type="common">Rice blast fungus</name>
    <name type="synonym">Magnaporthe oryzae</name>
    <dbReference type="NCBI Taxonomy" id="318829"/>
    <lineage>
        <taxon>Eukaryota</taxon>
        <taxon>Fungi</taxon>
        <taxon>Dikarya</taxon>
        <taxon>Ascomycota</taxon>
        <taxon>Pezizomycotina</taxon>
        <taxon>Sordariomycetes</taxon>
        <taxon>Sordariomycetidae</taxon>
        <taxon>Magnaporthales</taxon>
        <taxon>Pyriculariaceae</taxon>
        <taxon>Pyricularia</taxon>
    </lineage>
</organism>
<protein>
    <submittedName>
        <fullName evidence="1">Uncharacterized protein</fullName>
    </submittedName>
</protein>
<proteinExistence type="predicted"/>
<dbReference type="EMBL" id="CP034206">
    <property type="protein sequence ID" value="QBZ59741.1"/>
    <property type="molecule type" value="Genomic_DNA"/>
</dbReference>
<accession>A0A4P7NCR0</accession>
<reference evidence="1 2" key="1">
    <citation type="journal article" date="2019" name="Mol. Biol. Evol.">
        <title>Blast fungal genomes show frequent chromosomal changes, gene gains and losses, and effector gene turnover.</title>
        <authorList>
            <person name="Gomez Luciano L.B."/>
            <person name="Jason Tsai I."/>
            <person name="Chuma I."/>
            <person name="Tosa Y."/>
            <person name="Chen Y.H."/>
            <person name="Li J.Y."/>
            <person name="Li M.Y."/>
            <person name="Jade Lu M.Y."/>
            <person name="Nakayashiki H."/>
            <person name="Li W.H."/>
        </authorList>
    </citation>
    <scope>NUCLEOTIDE SEQUENCE [LARGE SCALE GENOMIC DNA]</scope>
    <source>
        <strain evidence="1">MZ5-1-6</strain>
    </source>
</reference>
<dbReference type="AlphaFoldDB" id="A0A4P7NCR0"/>
<name>A0A4P7NCR0_PYROR</name>